<gene>
    <name evidence="1" type="ORF">BBK82_26590</name>
</gene>
<evidence type="ECO:0000313" key="1">
    <source>
        <dbReference type="EMBL" id="ANZ39112.1"/>
    </source>
</evidence>
<protein>
    <recommendedName>
        <fullName evidence="3">NB-ARC domain-containing protein</fullName>
    </recommendedName>
</protein>
<evidence type="ECO:0008006" key="3">
    <source>
        <dbReference type="Google" id="ProtNLM"/>
    </source>
</evidence>
<sequence length="251" mass="27471">MLVEVSRQLAFGIDANPAHIEQRFAQALSSLDPGVRCLIVVDNLETVSDVERALSFIATSSALRPHKVVITTRVSTAKSSDSVQEIQWRGLTSEAAKQFARHLAMVEPGFTPTAEELGEVVEISGGIPLLIKLMMKLAIVDARPVSHVVRQLRSKTTDLGGRVGVYLYAQAVDALSEKVGEVAAVNVMNVFCCRASGESFTREEFYKLSRIPDEGHFDHALAAARNLALVRSIDGNKKFTVHPLLRQFVCE</sequence>
<dbReference type="SUPFAM" id="SSF52540">
    <property type="entry name" value="P-loop containing nucleoside triphosphate hydrolases"/>
    <property type="match status" value="1"/>
</dbReference>
<keyword evidence="2" id="KW-1185">Reference proteome</keyword>
<dbReference type="Proteomes" id="UP000093053">
    <property type="component" value="Chromosome"/>
</dbReference>
<dbReference type="InterPro" id="IPR027417">
    <property type="entry name" value="P-loop_NTPase"/>
</dbReference>
<dbReference type="STRING" id="1586287.BBK82_26590"/>
<dbReference type="KEGG" id="led:BBK82_26590"/>
<evidence type="ECO:0000313" key="2">
    <source>
        <dbReference type="Proteomes" id="UP000093053"/>
    </source>
</evidence>
<proteinExistence type="predicted"/>
<name>A0A1B2HMZ6_9PSEU</name>
<reference evidence="1 2" key="1">
    <citation type="submission" date="2016-07" db="EMBL/GenBank/DDBJ databases">
        <title>Complete genome sequence of the Lentzea guizhouensis DHS C013.</title>
        <authorList>
            <person name="Cao C."/>
        </authorList>
    </citation>
    <scope>NUCLEOTIDE SEQUENCE [LARGE SCALE GENOMIC DNA]</scope>
    <source>
        <strain evidence="1 2">DHS C013</strain>
    </source>
</reference>
<dbReference type="EMBL" id="CP016793">
    <property type="protein sequence ID" value="ANZ39112.1"/>
    <property type="molecule type" value="Genomic_DNA"/>
</dbReference>
<accession>A0A1B2HMZ6</accession>
<dbReference type="AlphaFoldDB" id="A0A1B2HMZ6"/>
<organism evidence="1 2">
    <name type="scientific">Lentzea guizhouensis</name>
    <dbReference type="NCBI Taxonomy" id="1586287"/>
    <lineage>
        <taxon>Bacteria</taxon>
        <taxon>Bacillati</taxon>
        <taxon>Actinomycetota</taxon>
        <taxon>Actinomycetes</taxon>
        <taxon>Pseudonocardiales</taxon>
        <taxon>Pseudonocardiaceae</taxon>
        <taxon>Lentzea</taxon>
    </lineage>
</organism>